<evidence type="ECO:0000313" key="3">
    <source>
        <dbReference type="Proteomes" id="UP000001055"/>
    </source>
</evidence>
<reference evidence="3" key="1">
    <citation type="journal article" date="2007" name="Plant Cell">
        <title>Dothideomycete-plant interactions illuminated by genome sequencing and EST analysis of the wheat pathogen Stagonospora nodorum.</title>
        <authorList>
            <person name="Hane J.K."/>
            <person name="Lowe R.G."/>
            <person name="Solomon P.S."/>
            <person name="Tan K.C."/>
            <person name="Schoch C.L."/>
            <person name="Spatafora J.W."/>
            <person name="Crous P.W."/>
            <person name="Kodira C."/>
            <person name="Birren B.W."/>
            <person name="Galagan J.E."/>
            <person name="Torriani S.F."/>
            <person name="McDonald B.A."/>
            <person name="Oliver R.P."/>
        </authorList>
    </citation>
    <scope>NUCLEOTIDE SEQUENCE [LARGE SCALE GENOMIC DNA]</scope>
    <source>
        <strain evidence="3">SN15 / ATCC MYA-4574 / FGSC 10173</strain>
    </source>
</reference>
<evidence type="ECO:0000313" key="2">
    <source>
        <dbReference type="EMBL" id="EAT76209.1"/>
    </source>
</evidence>
<evidence type="ECO:0000256" key="1">
    <source>
        <dbReference type="SAM" id="Phobius"/>
    </source>
</evidence>
<keyword evidence="1" id="KW-1133">Transmembrane helix</keyword>
<dbReference type="KEGG" id="pno:SNOG_16384"/>
<dbReference type="AlphaFoldDB" id="Q0TVN5"/>
<keyword evidence="1" id="KW-0472">Membrane</keyword>
<organism evidence="2 3">
    <name type="scientific">Phaeosphaeria nodorum (strain SN15 / ATCC MYA-4574 / FGSC 10173)</name>
    <name type="common">Glume blotch fungus</name>
    <name type="synonym">Parastagonospora nodorum</name>
    <dbReference type="NCBI Taxonomy" id="321614"/>
    <lineage>
        <taxon>Eukaryota</taxon>
        <taxon>Fungi</taxon>
        <taxon>Dikarya</taxon>
        <taxon>Ascomycota</taxon>
        <taxon>Pezizomycotina</taxon>
        <taxon>Dothideomycetes</taxon>
        <taxon>Pleosporomycetidae</taxon>
        <taxon>Pleosporales</taxon>
        <taxon>Pleosporineae</taxon>
        <taxon>Phaeosphaeriaceae</taxon>
        <taxon>Parastagonospora</taxon>
    </lineage>
</organism>
<dbReference type="GeneID" id="5983433"/>
<dbReference type="EMBL" id="CH445371">
    <property type="protein sequence ID" value="EAT76209.1"/>
    <property type="molecule type" value="Genomic_DNA"/>
</dbReference>
<accession>Q0TVN5</accession>
<dbReference type="HOGENOM" id="CLU_2360442_0_0_1"/>
<proteinExistence type="predicted"/>
<feature type="transmembrane region" description="Helical" evidence="1">
    <location>
        <begin position="12"/>
        <end position="30"/>
    </location>
</feature>
<protein>
    <submittedName>
        <fullName evidence="2">Uncharacterized protein</fullName>
    </submittedName>
</protein>
<gene>
    <name evidence="2" type="ORF">SNOG_16384</name>
</gene>
<keyword evidence="1" id="KW-0812">Transmembrane</keyword>
<name>Q0TVN5_PHANO</name>
<feature type="transmembrane region" description="Helical" evidence="1">
    <location>
        <begin position="42"/>
        <end position="59"/>
    </location>
</feature>
<dbReference type="InParanoid" id="Q0TVN5"/>
<sequence>MFIDNIGVKDHMIISLIASTVRTIGMLATGYKDSEHTWKEGWCIWSAASLAAMGIYAIGRRMLKAEENTALMDENPIRERVKGVIGEEKCGINPTS</sequence>
<dbReference type="RefSeq" id="XP_001806502.1">
    <property type="nucleotide sequence ID" value="XM_001806450.1"/>
</dbReference>
<dbReference type="VEuPathDB" id="FungiDB:JI435_163840"/>
<dbReference type="Proteomes" id="UP000001055">
    <property type="component" value="Unassembled WGS sequence"/>
</dbReference>